<dbReference type="UniPathway" id="UPA00159">
    <property type="reaction ID" value="UER00277"/>
</dbReference>
<evidence type="ECO:0000256" key="9">
    <source>
        <dbReference type="ARBA" id="ARBA00047781"/>
    </source>
</evidence>
<dbReference type="GO" id="GO:0016740">
    <property type="term" value="F:transferase activity"/>
    <property type="evidence" value="ECO:0007669"/>
    <property type="project" value="UniProtKB-KW"/>
</dbReference>
<evidence type="ECO:0000259" key="10">
    <source>
        <dbReference type="Pfam" id="PF00117"/>
    </source>
</evidence>
<proteinExistence type="inferred from homology"/>
<dbReference type="GO" id="GO:0003883">
    <property type="term" value="F:CTP synthase activity"/>
    <property type="evidence" value="ECO:0007669"/>
    <property type="project" value="UniProtKB-EC"/>
</dbReference>
<dbReference type="GO" id="GO:0044210">
    <property type="term" value="P:'de novo' CTP biosynthetic process"/>
    <property type="evidence" value="ECO:0007669"/>
    <property type="project" value="UniProtKB-UniPathway"/>
</dbReference>
<evidence type="ECO:0000256" key="5">
    <source>
        <dbReference type="ARBA" id="ARBA00022741"/>
    </source>
</evidence>
<comment type="pathway">
    <text evidence="1">Pyrimidine metabolism; CTP biosynthesis via de novo pathway; CTP from UDP: step 2/2.</text>
</comment>
<dbReference type="InterPro" id="IPR017926">
    <property type="entry name" value="GATASE"/>
</dbReference>
<evidence type="ECO:0000256" key="8">
    <source>
        <dbReference type="ARBA" id="ARBA00022975"/>
    </source>
</evidence>
<feature type="domain" description="Glutamine amidotransferase" evidence="10">
    <location>
        <begin position="34"/>
        <end position="238"/>
    </location>
</feature>
<comment type="catalytic activity">
    <reaction evidence="9">
        <text>UTP + L-glutamine + ATP + H2O = CTP + L-glutamate + ADP + phosphate + 2 H(+)</text>
        <dbReference type="Rhea" id="RHEA:26426"/>
        <dbReference type="ChEBI" id="CHEBI:15377"/>
        <dbReference type="ChEBI" id="CHEBI:15378"/>
        <dbReference type="ChEBI" id="CHEBI:29985"/>
        <dbReference type="ChEBI" id="CHEBI:30616"/>
        <dbReference type="ChEBI" id="CHEBI:37563"/>
        <dbReference type="ChEBI" id="CHEBI:43474"/>
        <dbReference type="ChEBI" id="CHEBI:46398"/>
        <dbReference type="ChEBI" id="CHEBI:58359"/>
        <dbReference type="ChEBI" id="CHEBI:456216"/>
        <dbReference type="EC" id="6.3.4.2"/>
    </reaction>
</comment>
<dbReference type="GO" id="GO:0005524">
    <property type="term" value="F:ATP binding"/>
    <property type="evidence" value="ECO:0007669"/>
    <property type="project" value="UniProtKB-KW"/>
</dbReference>
<dbReference type="GO" id="GO:0042802">
    <property type="term" value="F:identical protein binding"/>
    <property type="evidence" value="ECO:0007669"/>
    <property type="project" value="TreeGrafter"/>
</dbReference>
<keyword evidence="12" id="KW-1185">Reference proteome</keyword>
<sequence length="251" mass="27538">MVFFSYELWRGSRLKIGVVGDFNRLYVSQEATNDALNHSIASSGAQIEYEWIPTAAITEQLAAITDTYRGFWIAPGVLESISGVLQIIQYARENNVPLIGTCGGFQTIMLEYAQNKLMLEEADHEEFNPDATTLVINKLTCSLLGQQGEVFIKSPSLVSGIYDHAASTVEQFRCSYGLNPEYEAAIHHSGLKIVGADAEGKPRIAELSGHRFFIGTLFVPQLSSTPEKPHCLVNAFVEQASHAQVTKTLPG</sequence>
<name>A0A3D9S130_9BACL</name>
<evidence type="ECO:0000256" key="2">
    <source>
        <dbReference type="ARBA" id="ARBA00007533"/>
    </source>
</evidence>
<evidence type="ECO:0000313" key="11">
    <source>
        <dbReference type="EMBL" id="REE86153.1"/>
    </source>
</evidence>
<gene>
    <name evidence="11" type="ORF">A8990_11150</name>
</gene>
<dbReference type="Proteomes" id="UP000256304">
    <property type="component" value="Unassembled WGS sequence"/>
</dbReference>
<dbReference type="EMBL" id="QTTN01000011">
    <property type="protein sequence ID" value="REE86153.1"/>
    <property type="molecule type" value="Genomic_DNA"/>
</dbReference>
<evidence type="ECO:0000256" key="7">
    <source>
        <dbReference type="ARBA" id="ARBA00022962"/>
    </source>
</evidence>
<keyword evidence="11" id="KW-0808">Transferase</keyword>
<dbReference type="Pfam" id="PF00117">
    <property type="entry name" value="GATase"/>
    <property type="match status" value="1"/>
</dbReference>
<dbReference type="InterPro" id="IPR029062">
    <property type="entry name" value="Class_I_gatase-like"/>
</dbReference>
<evidence type="ECO:0000313" key="12">
    <source>
        <dbReference type="Proteomes" id="UP000256304"/>
    </source>
</evidence>
<dbReference type="GO" id="GO:0019856">
    <property type="term" value="P:pyrimidine nucleobase biosynthetic process"/>
    <property type="evidence" value="ECO:0007669"/>
    <property type="project" value="TreeGrafter"/>
</dbReference>
<keyword evidence="6" id="KW-0067">ATP-binding</keyword>
<keyword evidence="5" id="KW-0547">Nucleotide-binding</keyword>
<keyword evidence="7 11" id="KW-0315">Glutamine amidotransferase</keyword>
<keyword evidence="8" id="KW-0665">Pyrimidine biosynthesis</keyword>
<organism evidence="11 12">
    <name type="scientific">Paenibacillus taihuensis</name>
    <dbReference type="NCBI Taxonomy" id="1156355"/>
    <lineage>
        <taxon>Bacteria</taxon>
        <taxon>Bacillati</taxon>
        <taxon>Bacillota</taxon>
        <taxon>Bacilli</taxon>
        <taxon>Bacillales</taxon>
        <taxon>Paenibacillaceae</taxon>
        <taxon>Paenibacillus</taxon>
    </lineage>
</organism>
<evidence type="ECO:0000256" key="3">
    <source>
        <dbReference type="ARBA" id="ARBA00012291"/>
    </source>
</evidence>
<dbReference type="EC" id="6.3.4.2" evidence="3"/>
<comment type="similarity">
    <text evidence="2">Belongs to the CTP synthase family.</text>
</comment>
<protein>
    <recommendedName>
        <fullName evidence="3">CTP synthase (glutamine hydrolyzing)</fullName>
        <ecNumber evidence="3">6.3.4.2</ecNumber>
    </recommendedName>
</protein>
<dbReference type="Gene3D" id="3.40.50.880">
    <property type="match status" value="1"/>
</dbReference>
<dbReference type="PANTHER" id="PTHR11550">
    <property type="entry name" value="CTP SYNTHASE"/>
    <property type="match status" value="1"/>
</dbReference>
<dbReference type="RefSeq" id="WP_425463901.1">
    <property type="nucleotide sequence ID" value="NZ_QTTN01000011.1"/>
</dbReference>
<reference evidence="11 12" key="1">
    <citation type="submission" date="2018-08" db="EMBL/GenBank/DDBJ databases">
        <title>Genomic Encyclopedia of Type Strains, Phase III (KMG-III): the genomes of soil and plant-associated and newly described type strains.</title>
        <authorList>
            <person name="Whitman W."/>
        </authorList>
    </citation>
    <scope>NUCLEOTIDE SEQUENCE [LARGE SCALE GENOMIC DNA]</scope>
    <source>
        <strain evidence="11 12">CGMCC 1.10966</strain>
    </source>
</reference>
<comment type="caution">
    <text evidence="11">The sequence shown here is derived from an EMBL/GenBank/DDBJ whole genome shotgun (WGS) entry which is preliminary data.</text>
</comment>
<dbReference type="PROSITE" id="PS51273">
    <property type="entry name" value="GATASE_TYPE_1"/>
    <property type="match status" value="1"/>
</dbReference>
<evidence type="ECO:0000256" key="1">
    <source>
        <dbReference type="ARBA" id="ARBA00005171"/>
    </source>
</evidence>
<accession>A0A3D9S130</accession>
<dbReference type="GO" id="GO:0005829">
    <property type="term" value="C:cytosol"/>
    <property type="evidence" value="ECO:0007669"/>
    <property type="project" value="TreeGrafter"/>
</dbReference>
<evidence type="ECO:0000256" key="4">
    <source>
        <dbReference type="ARBA" id="ARBA00022598"/>
    </source>
</evidence>
<dbReference type="AlphaFoldDB" id="A0A3D9S130"/>
<dbReference type="PANTHER" id="PTHR11550:SF0">
    <property type="entry name" value="CTP SYNTHASE-RELATED"/>
    <property type="match status" value="1"/>
</dbReference>
<keyword evidence="4" id="KW-0436">Ligase</keyword>
<dbReference type="SUPFAM" id="SSF52317">
    <property type="entry name" value="Class I glutamine amidotransferase-like"/>
    <property type="match status" value="1"/>
</dbReference>
<evidence type="ECO:0000256" key="6">
    <source>
        <dbReference type="ARBA" id="ARBA00022840"/>
    </source>
</evidence>
<dbReference type="InterPro" id="IPR004468">
    <property type="entry name" value="CTP_synthase"/>
</dbReference>